<keyword evidence="1 3" id="KW-0853">WD repeat</keyword>
<dbReference type="AlphaFoldDB" id="A0A8J5FDM3"/>
<evidence type="ECO:0000313" key="5">
    <source>
        <dbReference type="EMBL" id="KAG6485025.1"/>
    </source>
</evidence>
<evidence type="ECO:0000256" key="1">
    <source>
        <dbReference type="ARBA" id="ARBA00022574"/>
    </source>
</evidence>
<dbReference type="PANTHER" id="PTHR15574:SF21">
    <property type="entry name" value="DDB1- AND CUL4-ASSOCIATED FACTOR 8"/>
    <property type="match status" value="1"/>
</dbReference>
<dbReference type="GO" id="GO:0005737">
    <property type="term" value="C:cytoplasm"/>
    <property type="evidence" value="ECO:0007669"/>
    <property type="project" value="TreeGrafter"/>
</dbReference>
<name>A0A8J5FDM3_ZINOF</name>
<evidence type="ECO:0000256" key="2">
    <source>
        <dbReference type="ARBA" id="ARBA00022737"/>
    </source>
</evidence>
<dbReference type="InterPro" id="IPR001680">
    <property type="entry name" value="WD40_rpt"/>
</dbReference>
<dbReference type="PROSITE" id="PS50294">
    <property type="entry name" value="WD_REPEATS_REGION"/>
    <property type="match status" value="1"/>
</dbReference>
<dbReference type="InterPro" id="IPR045151">
    <property type="entry name" value="DCAF8"/>
</dbReference>
<evidence type="ECO:0000256" key="4">
    <source>
        <dbReference type="SAM" id="MobiDB-lite"/>
    </source>
</evidence>
<dbReference type="PANTHER" id="PTHR15574">
    <property type="entry name" value="WD REPEAT DOMAIN-CONTAINING FAMILY"/>
    <property type="match status" value="1"/>
</dbReference>
<dbReference type="Proteomes" id="UP000734854">
    <property type="component" value="Unassembled WGS sequence"/>
</dbReference>
<feature type="repeat" description="WD" evidence="3">
    <location>
        <begin position="51"/>
        <end position="83"/>
    </location>
</feature>
<proteinExistence type="predicted"/>
<dbReference type="OrthoDB" id="4869960at2759"/>
<dbReference type="Pfam" id="PF00400">
    <property type="entry name" value="WD40"/>
    <property type="match status" value="4"/>
</dbReference>
<dbReference type="EMBL" id="JACMSC010000015">
    <property type="protein sequence ID" value="KAG6485025.1"/>
    <property type="molecule type" value="Genomic_DNA"/>
</dbReference>
<feature type="compositionally biased region" description="Acidic residues" evidence="4">
    <location>
        <begin position="415"/>
        <end position="462"/>
    </location>
</feature>
<reference evidence="5 6" key="1">
    <citation type="submission" date="2020-08" db="EMBL/GenBank/DDBJ databases">
        <title>Plant Genome Project.</title>
        <authorList>
            <person name="Zhang R.-G."/>
        </authorList>
    </citation>
    <scope>NUCLEOTIDE SEQUENCE [LARGE SCALE GENOMIC DNA]</scope>
    <source>
        <tissue evidence="5">Rhizome</tissue>
    </source>
</reference>
<keyword evidence="6" id="KW-1185">Reference proteome</keyword>
<feature type="region of interest" description="Disordered" evidence="4">
    <location>
        <begin position="404"/>
        <end position="462"/>
    </location>
</feature>
<dbReference type="GO" id="GO:0080008">
    <property type="term" value="C:Cul4-RING E3 ubiquitin ligase complex"/>
    <property type="evidence" value="ECO:0007669"/>
    <property type="project" value="TreeGrafter"/>
</dbReference>
<protein>
    <submittedName>
        <fullName evidence="5">Uncharacterized protein</fullName>
    </submittedName>
</protein>
<evidence type="ECO:0000313" key="6">
    <source>
        <dbReference type="Proteomes" id="UP000734854"/>
    </source>
</evidence>
<evidence type="ECO:0000256" key="3">
    <source>
        <dbReference type="PROSITE-ProRule" id="PRU00221"/>
    </source>
</evidence>
<keyword evidence="2" id="KW-0677">Repeat</keyword>
<accession>A0A8J5FDM3</accession>
<dbReference type="SMART" id="SM00320">
    <property type="entry name" value="WD40"/>
    <property type="match status" value="7"/>
</dbReference>
<sequence>MVILGKRQRSSDCGILDLYRREVGLLSSRAFSQRAMASKDLVLYLGLDRKLNKHNGCVNTVSLNENGSILVSGSDDQMVILWDWEVGTVRTCFHSGHKNNVFEAHIMPCTDDQTIVTSAADGEVRLAHLREGGQVTTELLAEHDGAIHKVAFEPRNPYVLYSAGEDGLVQHFDLRSKNSTKLFICRSFRRRTTYTSFVSLMAISLDPRNPNCLAVAGADDYARVYDIRKYKWDGSTNYGLPCENFCPPHLIHHTQGITGLSFSDSSELLVSYMNEYIYLFQKDQGLGSNPVSWLSDSHPDDNSNSVPISTSNLSQGIKVYKGHRNRKTVKGVNFYGPNCDYVVSGSDCGRIFIWRKKDGVLLRAMEGDKHVVNCIVSHPHTTMLASSGIEKDIKIWVPNTMEPFKPANLDKKDNDDDEDDEDDDDDDEGKDLEDDDDSYDSDFSDCDDDTEEDVFGDDISSDDADLDYYVHFNNSP</sequence>
<gene>
    <name evidence="5" type="ORF">ZIOFF_053553</name>
</gene>
<comment type="caution">
    <text evidence="5">The sequence shown here is derived from an EMBL/GenBank/DDBJ whole genome shotgun (WGS) entry which is preliminary data.</text>
</comment>
<dbReference type="PROSITE" id="PS50082">
    <property type="entry name" value="WD_REPEATS_2"/>
    <property type="match status" value="1"/>
</dbReference>
<organism evidence="5 6">
    <name type="scientific">Zingiber officinale</name>
    <name type="common">Ginger</name>
    <name type="synonym">Amomum zingiber</name>
    <dbReference type="NCBI Taxonomy" id="94328"/>
    <lineage>
        <taxon>Eukaryota</taxon>
        <taxon>Viridiplantae</taxon>
        <taxon>Streptophyta</taxon>
        <taxon>Embryophyta</taxon>
        <taxon>Tracheophyta</taxon>
        <taxon>Spermatophyta</taxon>
        <taxon>Magnoliopsida</taxon>
        <taxon>Liliopsida</taxon>
        <taxon>Zingiberales</taxon>
        <taxon>Zingiberaceae</taxon>
        <taxon>Zingiber</taxon>
    </lineage>
</organism>